<proteinExistence type="predicted"/>
<organism evidence="1 2">
    <name type="scientific">Pseudocohnilembus persalinus</name>
    <name type="common">Ciliate</name>
    <dbReference type="NCBI Taxonomy" id="266149"/>
    <lineage>
        <taxon>Eukaryota</taxon>
        <taxon>Sar</taxon>
        <taxon>Alveolata</taxon>
        <taxon>Ciliophora</taxon>
        <taxon>Intramacronucleata</taxon>
        <taxon>Oligohymenophorea</taxon>
        <taxon>Scuticociliatia</taxon>
        <taxon>Philasterida</taxon>
        <taxon>Pseudocohnilembidae</taxon>
        <taxon>Pseudocohnilembus</taxon>
    </lineage>
</organism>
<evidence type="ECO:0000313" key="1">
    <source>
        <dbReference type="EMBL" id="KRX00483.1"/>
    </source>
</evidence>
<dbReference type="Pfam" id="PF13563">
    <property type="entry name" value="2_5_RNA_ligase2"/>
    <property type="match status" value="1"/>
</dbReference>
<dbReference type="AlphaFoldDB" id="A0A0V0QE73"/>
<dbReference type="InParanoid" id="A0A0V0QE73"/>
<dbReference type="Proteomes" id="UP000054937">
    <property type="component" value="Unassembled WGS sequence"/>
</dbReference>
<sequence length="192" mass="22959">MESNQQNEKATWTALVISPPQDKWDQIQDIRKKFDKAYDRWMPHINICFPFVRPEKFNEFVQEFQKDFENLEPFKITLNKFQHFDHGKKSVMYLEPETSDKQESIKNILKIILKKKPFLNDQNIKSENGFTPHLTCGQFGTANIEHEKQKFQKNWKPIEFKVEEVFLISREGTENPFKVIQKLKLGCDEEDF</sequence>
<dbReference type="PANTHER" id="PTHR37474:SF1">
    <property type="entry name" value="2'-5' RNA LIGASE FAMILY PROTEIN"/>
    <property type="match status" value="1"/>
</dbReference>
<dbReference type="GO" id="GO:0016874">
    <property type="term" value="F:ligase activity"/>
    <property type="evidence" value="ECO:0007669"/>
    <property type="project" value="UniProtKB-KW"/>
</dbReference>
<dbReference type="Gene3D" id="3.90.1140.10">
    <property type="entry name" value="Cyclic phosphodiesterase"/>
    <property type="match status" value="1"/>
</dbReference>
<keyword evidence="1" id="KW-0436">Ligase</keyword>
<dbReference type="OrthoDB" id="10263155at2759"/>
<keyword evidence="2" id="KW-1185">Reference proteome</keyword>
<dbReference type="PANTHER" id="PTHR37474">
    <property type="entry name" value="RNA LIGASE/CYCLIC NUCLEOTIDE PHOSPHODIESTERASE"/>
    <property type="match status" value="1"/>
</dbReference>
<dbReference type="InterPro" id="IPR009097">
    <property type="entry name" value="Cyclic_Pdiesterase"/>
</dbReference>
<name>A0A0V0QE73_PSEPJ</name>
<accession>A0A0V0QE73</accession>
<dbReference type="EMBL" id="LDAU01000189">
    <property type="protein sequence ID" value="KRX00483.1"/>
    <property type="molecule type" value="Genomic_DNA"/>
</dbReference>
<protein>
    <submittedName>
        <fullName evidence="1">RNA ligase/cyclic nucleotide phosphodiesterase</fullName>
    </submittedName>
</protein>
<gene>
    <name evidence="1" type="ORF">PPERSA_03216</name>
</gene>
<evidence type="ECO:0000313" key="2">
    <source>
        <dbReference type="Proteomes" id="UP000054937"/>
    </source>
</evidence>
<reference evidence="1 2" key="1">
    <citation type="journal article" date="2015" name="Sci. Rep.">
        <title>Genome of the facultative scuticociliatosis pathogen Pseudocohnilembus persalinus provides insight into its virulence through horizontal gene transfer.</title>
        <authorList>
            <person name="Xiong J."/>
            <person name="Wang G."/>
            <person name="Cheng J."/>
            <person name="Tian M."/>
            <person name="Pan X."/>
            <person name="Warren A."/>
            <person name="Jiang C."/>
            <person name="Yuan D."/>
            <person name="Miao W."/>
        </authorList>
    </citation>
    <scope>NUCLEOTIDE SEQUENCE [LARGE SCALE GENOMIC DNA]</scope>
    <source>
        <strain evidence="1">36N120E</strain>
    </source>
</reference>
<comment type="caution">
    <text evidence="1">The sequence shown here is derived from an EMBL/GenBank/DDBJ whole genome shotgun (WGS) entry which is preliminary data.</text>
</comment>
<dbReference type="SUPFAM" id="SSF55144">
    <property type="entry name" value="LigT-like"/>
    <property type="match status" value="1"/>
</dbReference>
<dbReference type="OMA" id="RRWMPHI"/>